<proteinExistence type="predicted"/>
<feature type="region of interest" description="Disordered" evidence="1">
    <location>
        <begin position="1"/>
        <end position="68"/>
    </location>
</feature>
<dbReference type="GO" id="GO:0006355">
    <property type="term" value="P:regulation of DNA-templated transcription"/>
    <property type="evidence" value="ECO:0007669"/>
    <property type="project" value="InterPro"/>
</dbReference>
<gene>
    <name evidence="2" type="ORF">FHR19_002221</name>
</gene>
<keyword evidence="3" id="KW-1185">Reference proteome</keyword>
<sequence>MFGTPKPLASLSSGLLARKGQARPAMRPQGFVGLTSPLEDLGWNDTGEASAPAPAEVAPLTPEMPVPATAPEPAVIAQREALSREVAAVEPASEPVPVDFTRLSAAVSTRRGRAAFTLRLDPERHLKLRLATAVEGRSAQLIVTEALDNYLNNLAGVEVLAAQIRPDDGNR</sequence>
<reference evidence="2 3" key="1">
    <citation type="submission" date="2020-08" db="EMBL/GenBank/DDBJ databases">
        <title>Genomic Encyclopedia of Type Strains, Phase IV (KMG-IV): sequencing the most valuable type-strain genomes for metagenomic binning, comparative biology and taxonomic classification.</title>
        <authorList>
            <person name="Goeker M."/>
        </authorList>
    </citation>
    <scope>NUCLEOTIDE SEQUENCE [LARGE SCALE GENOMIC DNA]</scope>
    <source>
        <strain evidence="2 3">DSM 27244</strain>
    </source>
</reference>
<name>A0A7W9EJQ9_9SPHN</name>
<dbReference type="InterPro" id="IPR010985">
    <property type="entry name" value="Ribbon_hlx_hlx"/>
</dbReference>
<dbReference type="AlphaFoldDB" id="A0A7W9EJQ9"/>
<dbReference type="SUPFAM" id="SSF47598">
    <property type="entry name" value="Ribbon-helix-helix"/>
    <property type="match status" value="1"/>
</dbReference>
<feature type="compositionally biased region" description="Low complexity" evidence="1">
    <location>
        <begin position="48"/>
        <end position="59"/>
    </location>
</feature>
<accession>A0A7W9EJQ9</accession>
<protein>
    <submittedName>
        <fullName evidence="2">Uncharacterized protein</fullName>
    </submittedName>
</protein>
<dbReference type="EMBL" id="JACIJJ010000003">
    <property type="protein sequence ID" value="MBB5698866.1"/>
    <property type="molecule type" value="Genomic_DNA"/>
</dbReference>
<evidence type="ECO:0000256" key="1">
    <source>
        <dbReference type="SAM" id="MobiDB-lite"/>
    </source>
</evidence>
<evidence type="ECO:0000313" key="2">
    <source>
        <dbReference type="EMBL" id="MBB5698866.1"/>
    </source>
</evidence>
<evidence type="ECO:0000313" key="3">
    <source>
        <dbReference type="Proteomes" id="UP000557739"/>
    </source>
</evidence>
<dbReference type="Proteomes" id="UP000557739">
    <property type="component" value="Unassembled WGS sequence"/>
</dbReference>
<organism evidence="2 3">
    <name type="scientific">Sphingomonas yantingensis</name>
    <dbReference type="NCBI Taxonomy" id="1241761"/>
    <lineage>
        <taxon>Bacteria</taxon>
        <taxon>Pseudomonadati</taxon>
        <taxon>Pseudomonadota</taxon>
        <taxon>Alphaproteobacteria</taxon>
        <taxon>Sphingomonadales</taxon>
        <taxon>Sphingomonadaceae</taxon>
        <taxon>Sphingomonas</taxon>
    </lineage>
</organism>
<comment type="caution">
    <text evidence="2">The sequence shown here is derived from an EMBL/GenBank/DDBJ whole genome shotgun (WGS) entry which is preliminary data.</text>
</comment>